<dbReference type="OrthoDB" id="961722at2"/>
<feature type="domain" description="Carrier" evidence="1">
    <location>
        <begin position="1"/>
        <end position="76"/>
    </location>
</feature>
<protein>
    <submittedName>
        <fullName evidence="2">Phosphopantetheine-binding, putative</fullName>
    </submittedName>
</protein>
<gene>
    <name evidence="2" type="ORF">M23134_01968</name>
</gene>
<keyword evidence="3" id="KW-1185">Reference proteome</keyword>
<evidence type="ECO:0000313" key="2">
    <source>
        <dbReference type="EMBL" id="EAY31939.1"/>
    </source>
</evidence>
<dbReference type="Gene3D" id="1.10.1200.10">
    <property type="entry name" value="ACP-like"/>
    <property type="match status" value="1"/>
</dbReference>
<dbReference type="SUPFAM" id="SSF47336">
    <property type="entry name" value="ACP-like"/>
    <property type="match status" value="1"/>
</dbReference>
<dbReference type="EMBL" id="AAWS01000001">
    <property type="protein sequence ID" value="EAY31939.1"/>
    <property type="molecule type" value="Genomic_DNA"/>
</dbReference>
<dbReference type="eggNOG" id="COG0236">
    <property type="taxonomic scope" value="Bacteria"/>
</dbReference>
<dbReference type="RefSeq" id="WP_002692776.1">
    <property type="nucleotide sequence ID" value="NZ_AAWS01000001.1"/>
</dbReference>
<evidence type="ECO:0000259" key="1">
    <source>
        <dbReference type="PROSITE" id="PS50075"/>
    </source>
</evidence>
<dbReference type="PROSITE" id="PS50075">
    <property type="entry name" value="CARRIER"/>
    <property type="match status" value="1"/>
</dbReference>
<proteinExistence type="predicted"/>
<comment type="caution">
    <text evidence="2">The sequence shown here is derived from an EMBL/GenBank/DDBJ whole genome shotgun (WGS) entry which is preliminary data.</text>
</comment>
<dbReference type="InterPro" id="IPR009081">
    <property type="entry name" value="PP-bd_ACP"/>
</dbReference>
<sequence length="76" mass="8706">MIDIKKWLLEKIAEETGLNTDEISCDEDFNNFDMDSLSIVSIAADLESVTNEDIDPTAFVEYNTINKFATWRAQQK</sequence>
<dbReference type="InterPro" id="IPR036736">
    <property type="entry name" value="ACP-like_sf"/>
</dbReference>
<accession>A1ZCD7</accession>
<name>A1ZCD7_MICM2</name>
<dbReference type="Proteomes" id="UP000004095">
    <property type="component" value="Unassembled WGS sequence"/>
</dbReference>
<evidence type="ECO:0000313" key="3">
    <source>
        <dbReference type="Proteomes" id="UP000004095"/>
    </source>
</evidence>
<dbReference type="AlphaFoldDB" id="A1ZCD7"/>
<organism evidence="2 3">
    <name type="scientific">Microscilla marina ATCC 23134</name>
    <dbReference type="NCBI Taxonomy" id="313606"/>
    <lineage>
        <taxon>Bacteria</taxon>
        <taxon>Pseudomonadati</taxon>
        <taxon>Bacteroidota</taxon>
        <taxon>Cytophagia</taxon>
        <taxon>Cytophagales</taxon>
        <taxon>Microscillaceae</taxon>
        <taxon>Microscilla</taxon>
    </lineage>
</organism>
<dbReference type="Pfam" id="PF00550">
    <property type="entry name" value="PP-binding"/>
    <property type="match status" value="1"/>
</dbReference>
<reference evidence="2 3" key="1">
    <citation type="submission" date="2007-01" db="EMBL/GenBank/DDBJ databases">
        <authorList>
            <person name="Haygood M."/>
            <person name="Podell S."/>
            <person name="Anderson C."/>
            <person name="Hopkinson B."/>
            <person name="Roe K."/>
            <person name="Barbeau K."/>
            <person name="Gaasterland T."/>
            <person name="Ferriera S."/>
            <person name="Johnson J."/>
            <person name="Kravitz S."/>
            <person name="Beeson K."/>
            <person name="Sutton G."/>
            <person name="Rogers Y.-H."/>
            <person name="Friedman R."/>
            <person name="Frazier M."/>
            <person name="Venter J.C."/>
        </authorList>
    </citation>
    <scope>NUCLEOTIDE SEQUENCE [LARGE SCALE GENOMIC DNA]</scope>
    <source>
        <strain evidence="2 3">ATCC 23134</strain>
    </source>
</reference>